<evidence type="ECO:0000313" key="1">
    <source>
        <dbReference type="EMBL" id="JAC66696.1"/>
    </source>
</evidence>
<organism evidence="1">
    <name type="scientific">Tetraselmis sp. GSL018</name>
    <dbReference type="NCBI Taxonomy" id="582737"/>
    <lineage>
        <taxon>Eukaryota</taxon>
        <taxon>Viridiplantae</taxon>
        <taxon>Chlorophyta</taxon>
        <taxon>core chlorophytes</taxon>
        <taxon>Chlorodendrophyceae</taxon>
        <taxon>Chlorodendrales</taxon>
        <taxon>Chlorodendraceae</taxon>
        <taxon>Tetraselmis</taxon>
    </lineage>
</organism>
<sequence length="111" mass="12381">MCSSTEEVRIVLTRMAELTRRNALELLSLLPGGPELCAVALESVPPSLAASHLFELQDYPSQSLPRAVANEVMSFLRPEYFTAIKKVRLPEHELLSNFRSKPRSNTALCIL</sequence>
<protein>
    <submittedName>
        <fullName evidence="1">Uncharacterized protein</fullName>
    </submittedName>
</protein>
<proteinExistence type="predicted"/>
<reference evidence="1" key="1">
    <citation type="submission" date="2014-05" db="EMBL/GenBank/DDBJ databases">
        <title>The transcriptome of the halophilic microalga Tetraselmis sp. GSL018 isolated from the Great Salt Lake, Utah.</title>
        <authorList>
            <person name="Jinkerson R.E."/>
            <person name="D'Adamo S."/>
            <person name="Posewitz M.C."/>
        </authorList>
    </citation>
    <scope>NUCLEOTIDE SEQUENCE</scope>
    <source>
        <strain evidence="1">GSL018</strain>
    </source>
</reference>
<dbReference type="AlphaFoldDB" id="A0A061R871"/>
<name>A0A061R871_9CHLO</name>
<dbReference type="EMBL" id="GBEZ01019923">
    <property type="protein sequence ID" value="JAC66696.1"/>
    <property type="molecule type" value="Transcribed_RNA"/>
</dbReference>
<accession>A0A061R871</accession>
<gene>
    <name evidence="1" type="ORF">TSPGSL018_13015</name>
</gene>